<evidence type="ECO:0000256" key="3">
    <source>
        <dbReference type="SAM" id="SignalP"/>
    </source>
</evidence>
<dbReference type="GO" id="GO:0005615">
    <property type="term" value="C:extracellular space"/>
    <property type="evidence" value="ECO:0007669"/>
    <property type="project" value="TreeGrafter"/>
</dbReference>
<dbReference type="PROSITE" id="PS51155">
    <property type="entry name" value="CHIT_BIND_RR_2"/>
    <property type="match status" value="1"/>
</dbReference>
<keyword evidence="5" id="KW-1185">Reference proteome</keyword>
<evidence type="ECO:0000256" key="1">
    <source>
        <dbReference type="ARBA" id="ARBA00022460"/>
    </source>
</evidence>
<sequence>MQYSTLLLLAISLTTILAAPQYVPQRIAYSNEQPSPYQYDYKVDNPSSNTYYGKSETGDAAGRVSGSFYVLLPDGRLMTVDYYADGESGFVPKVTFSNQQRSG</sequence>
<feature type="signal peptide" evidence="3">
    <location>
        <begin position="1"/>
        <end position="18"/>
    </location>
</feature>
<dbReference type="GO" id="GO:0031012">
    <property type="term" value="C:extracellular matrix"/>
    <property type="evidence" value="ECO:0007669"/>
    <property type="project" value="TreeGrafter"/>
</dbReference>
<dbReference type="InterPro" id="IPR031311">
    <property type="entry name" value="CHIT_BIND_RR_consensus"/>
</dbReference>
<organism evidence="4 5">
    <name type="scientific">Phyllotreta striolata</name>
    <name type="common">Striped flea beetle</name>
    <name type="synonym">Crioceris striolata</name>
    <dbReference type="NCBI Taxonomy" id="444603"/>
    <lineage>
        <taxon>Eukaryota</taxon>
        <taxon>Metazoa</taxon>
        <taxon>Ecdysozoa</taxon>
        <taxon>Arthropoda</taxon>
        <taxon>Hexapoda</taxon>
        <taxon>Insecta</taxon>
        <taxon>Pterygota</taxon>
        <taxon>Neoptera</taxon>
        <taxon>Endopterygota</taxon>
        <taxon>Coleoptera</taxon>
        <taxon>Polyphaga</taxon>
        <taxon>Cucujiformia</taxon>
        <taxon>Chrysomeloidea</taxon>
        <taxon>Chrysomelidae</taxon>
        <taxon>Galerucinae</taxon>
        <taxon>Alticini</taxon>
        <taxon>Phyllotreta</taxon>
    </lineage>
</organism>
<dbReference type="Proteomes" id="UP001153712">
    <property type="component" value="Chromosome 1"/>
</dbReference>
<dbReference type="Pfam" id="PF00379">
    <property type="entry name" value="Chitin_bind_4"/>
    <property type="match status" value="1"/>
</dbReference>
<dbReference type="InterPro" id="IPR051217">
    <property type="entry name" value="Insect_Cuticle_Struc_Prot"/>
</dbReference>
<keyword evidence="1 2" id="KW-0193">Cuticle</keyword>
<proteinExistence type="predicted"/>
<gene>
    <name evidence="4" type="ORF">PHYEVI_LOCUS1217</name>
</gene>
<accession>A0A9N9TJ08</accession>
<dbReference type="EMBL" id="OU900094">
    <property type="protein sequence ID" value="CAG9854757.1"/>
    <property type="molecule type" value="Genomic_DNA"/>
</dbReference>
<dbReference type="PANTHER" id="PTHR12236">
    <property type="entry name" value="STRUCTURAL CONTITUENT OF CUTICLE"/>
    <property type="match status" value="1"/>
</dbReference>
<dbReference type="InterPro" id="IPR000618">
    <property type="entry name" value="Insect_cuticle"/>
</dbReference>
<evidence type="ECO:0000313" key="4">
    <source>
        <dbReference type="EMBL" id="CAG9854757.1"/>
    </source>
</evidence>
<dbReference type="OrthoDB" id="6418165at2759"/>
<feature type="chain" id="PRO_5040305636" evidence="3">
    <location>
        <begin position="19"/>
        <end position="103"/>
    </location>
</feature>
<dbReference type="GO" id="GO:0042302">
    <property type="term" value="F:structural constituent of cuticle"/>
    <property type="evidence" value="ECO:0007669"/>
    <property type="project" value="UniProtKB-UniRule"/>
</dbReference>
<reference evidence="4" key="1">
    <citation type="submission" date="2022-01" db="EMBL/GenBank/DDBJ databases">
        <authorList>
            <person name="King R."/>
        </authorList>
    </citation>
    <scope>NUCLEOTIDE SEQUENCE</scope>
</reference>
<protein>
    <submittedName>
        <fullName evidence="4">Uncharacterized protein</fullName>
    </submittedName>
</protein>
<dbReference type="PROSITE" id="PS00233">
    <property type="entry name" value="CHIT_BIND_RR_1"/>
    <property type="match status" value="1"/>
</dbReference>
<name>A0A9N9TJ08_PHYSR</name>
<keyword evidence="3" id="KW-0732">Signal</keyword>
<dbReference type="PANTHER" id="PTHR12236:SF98">
    <property type="entry name" value="CUTICULAR PROTEIN 56F"/>
    <property type="match status" value="1"/>
</dbReference>
<evidence type="ECO:0000256" key="2">
    <source>
        <dbReference type="PROSITE-ProRule" id="PRU00497"/>
    </source>
</evidence>
<dbReference type="AlphaFoldDB" id="A0A9N9TJ08"/>
<evidence type="ECO:0000313" key="5">
    <source>
        <dbReference type="Proteomes" id="UP001153712"/>
    </source>
</evidence>